<name>A0A0C3KD34_9AGAM</name>
<dbReference type="InterPro" id="IPR001680">
    <property type="entry name" value="WD40_rpt"/>
</dbReference>
<dbReference type="Pfam" id="PF00400">
    <property type="entry name" value="WD40"/>
    <property type="match status" value="3"/>
</dbReference>
<sequence length="161" mass="16977">PLSQAHTAAVQCIAFSNDGRLLASASSDRTATVWDVAAGTPIARIQGHPDGVTWVAFSADDSSLATASLDSTLRTWGVVSGREQSCRRGSVGHLLYGATSSDGVTIATVFTRDADKWDAVTCNLIIKSWEHHFDRVASAAFSPDGSKLASGSVDGVLRIWE</sequence>
<dbReference type="STRING" id="1051891.A0A0C3KD34"/>
<dbReference type="InterPro" id="IPR020472">
    <property type="entry name" value="WD40_PAC1"/>
</dbReference>
<evidence type="ECO:0000256" key="1">
    <source>
        <dbReference type="ARBA" id="ARBA00022574"/>
    </source>
</evidence>
<keyword evidence="5" id="KW-1185">Reference proteome</keyword>
<keyword evidence="1 3" id="KW-0853">WD repeat</keyword>
<feature type="non-terminal residue" evidence="4">
    <location>
        <position position="1"/>
    </location>
</feature>
<evidence type="ECO:0000313" key="5">
    <source>
        <dbReference type="Proteomes" id="UP000054248"/>
    </source>
</evidence>
<dbReference type="Gene3D" id="2.130.10.10">
    <property type="entry name" value="YVTN repeat-like/Quinoprotein amine dehydrogenase"/>
    <property type="match status" value="1"/>
</dbReference>
<dbReference type="InterPro" id="IPR036322">
    <property type="entry name" value="WD40_repeat_dom_sf"/>
</dbReference>
<dbReference type="PROSITE" id="PS50082">
    <property type="entry name" value="WD_REPEATS_2"/>
    <property type="match status" value="3"/>
</dbReference>
<protein>
    <submittedName>
        <fullName evidence="4">Uncharacterized protein</fullName>
    </submittedName>
</protein>
<gene>
    <name evidence="4" type="ORF">M407DRAFT_41233</name>
</gene>
<dbReference type="PROSITE" id="PS00678">
    <property type="entry name" value="WD_REPEATS_1"/>
    <property type="match status" value="1"/>
</dbReference>
<dbReference type="PANTHER" id="PTHR19879:SF9">
    <property type="entry name" value="TRANSCRIPTION INITIATION FACTOR TFIID SUBUNIT 5"/>
    <property type="match status" value="1"/>
</dbReference>
<dbReference type="PRINTS" id="PR00320">
    <property type="entry name" value="GPROTEINBRPT"/>
</dbReference>
<dbReference type="InterPro" id="IPR019775">
    <property type="entry name" value="WD40_repeat_CS"/>
</dbReference>
<feature type="non-terminal residue" evidence="4">
    <location>
        <position position="161"/>
    </location>
</feature>
<accession>A0A0C3KD34</accession>
<dbReference type="PANTHER" id="PTHR19879">
    <property type="entry name" value="TRANSCRIPTION INITIATION FACTOR TFIID"/>
    <property type="match status" value="1"/>
</dbReference>
<dbReference type="SUPFAM" id="SSF50978">
    <property type="entry name" value="WD40 repeat-like"/>
    <property type="match status" value="1"/>
</dbReference>
<dbReference type="EMBL" id="KN823227">
    <property type="protein sequence ID" value="KIO19338.1"/>
    <property type="molecule type" value="Genomic_DNA"/>
</dbReference>
<dbReference type="AlphaFoldDB" id="A0A0C3KD34"/>
<reference evidence="4 5" key="1">
    <citation type="submission" date="2014-04" db="EMBL/GenBank/DDBJ databases">
        <authorList>
            <consortium name="DOE Joint Genome Institute"/>
            <person name="Kuo A."/>
            <person name="Girlanda M."/>
            <person name="Perotto S."/>
            <person name="Kohler A."/>
            <person name="Nagy L.G."/>
            <person name="Floudas D."/>
            <person name="Copeland A."/>
            <person name="Barry K.W."/>
            <person name="Cichocki N."/>
            <person name="Veneault-Fourrey C."/>
            <person name="LaButti K."/>
            <person name="Lindquist E.A."/>
            <person name="Lipzen A."/>
            <person name="Lundell T."/>
            <person name="Morin E."/>
            <person name="Murat C."/>
            <person name="Sun H."/>
            <person name="Tunlid A."/>
            <person name="Henrissat B."/>
            <person name="Grigoriev I.V."/>
            <person name="Hibbett D.S."/>
            <person name="Martin F."/>
            <person name="Nordberg H.P."/>
            <person name="Cantor M.N."/>
            <person name="Hua S.X."/>
        </authorList>
    </citation>
    <scope>NUCLEOTIDE SEQUENCE [LARGE SCALE GENOMIC DNA]</scope>
    <source>
        <strain evidence="4 5">MUT 4182</strain>
    </source>
</reference>
<feature type="repeat" description="WD" evidence="3">
    <location>
        <begin position="129"/>
        <end position="161"/>
    </location>
</feature>
<feature type="repeat" description="WD" evidence="3">
    <location>
        <begin position="3"/>
        <end position="44"/>
    </location>
</feature>
<dbReference type="HOGENOM" id="CLU_000288_57_19_1"/>
<dbReference type="Proteomes" id="UP000054248">
    <property type="component" value="Unassembled WGS sequence"/>
</dbReference>
<evidence type="ECO:0000313" key="4">
    <source>
        <dbReference type="EMBL" id="KIO19338.1"/>
    </source>
</evidence>
<dbReference type="InterPro" id="IPR015943">
    <property type="entry name" value="WD40/YVTN_repeat-like_dom_sf"/>
</dbReference>
<evidence type="ECO:0000256" key="3">
    <source>
        <dbReference type="PROSITE-ProRule" id="PRU00221"/>
    </source>
</evidence>
<dbReference type="OrthoDB" id="3267146at2759"/>
<dbReference type="PROSITE" id="PS50294">
    <property type="entry name" value="WD_REPEATS_REGION"/>
    <property type="match status" value="3"/>
</dbReference>
<reference evidence="5" key="2">
    <citation type="submission" date="2015-01" db="EMBL/GenBank/DDBJ databases">
        <title>Evolutionary Origins and Diversification of the Mycorrhizal Mutualists.</title>
        <authorList>
            <consortium name="DOE Joint Genome Institute"/>
            <consortium name="Mycorrhizal Genomics Consortium"/>
            <person name="Kohler A."/>
            <person name="Kuo A."/>
            <person name="Nagy L.G."/>
            <person name="Floudas D."/>
            <person name="Copeland A."/>
            <person name="Barry K.W."/>
            <person name="Cichocki N."/>
            <person name="Veneault-Fourrey C."/>
            <person name="LaButti K."/>
            <person name="Lindquist E.A."/>
            <person name="Lipzen A."/>
            <person name="Lundell T."/>
            <person name="Morin E."/>
            <person name="Murat C."/>
            <person name="Riley R."/>
            <person name="Ohm R."/>
            <person name="Sun H."/>
            <person name="Tunlid A."/>
            <person name="Henrissat B."/>
            <person name="Grigoriev I.V."/>
            <person name="Hibbett D.S."/>
            <person name="Martin F."/>
        </authorList>
    </citation>
    <scope>NUCLEOTIDE SEQUENCE [LARGE SCALE GENOMIC DNA]</scope>
    <source>
        <strain evidence="5">MUT 4182</strain>
    </source>
</reference>
<evidence type="ECO:0000256" key="2">
    <source>
        <dbReference type="ARBA" id="ARBA00022737"/>
    </source>
</evidence>
<feature type="repeat" description="WD" evidence="3">
    <location>
        <begin position="45"/>
        <end position="86"/>
    </location>
</feature>
<organism evidence="4 5">
    <name type="scientific">Tulasnella calospora MUT 4182</name>
    <dbReference type="NCBI Taxonomy" id="1051891"/>
    <lineage>
        <taxon>Eukaryota</taxon>
        <taxon>Fungi</taxon>
        <taxon>Dikarya</taxon>
        <taxon>Basidiomycota</taxon>
        <taxon>Agaricomycotina</taxon>
        <taxon>Agaricomycetes</taxon>
        <taxon>Cantharellales</taxon>
        <taxon>Tulasnellaceae</taxon>
        <taxon>Tulasnella</taxon>
    </lineage>
</organism>
<dbReference type="SMART" id="SM00320">
    <property type="entry name" value="WD40"/>
    <property type="match status" value="3"/>
</dbReference>
<keyword evidence="2" id="KW-0677">Repeat</keyword>
<proteinExistence type="predicted"/>